<evidence type="ECO:0000256" key="1">
    <source>
        <dbReference type="SAM" id="MobiDB-lite"/>
    </source>
</evidence>
<proteinExistence type="predicted"/>
<keyword evidence="3" id="KW-1185">Reference proteome</keyword>
<dbReference type="EMBL" id="OY660873">
    <property type="protein sequence ID" value="CAJ1065276.1"/>
    <property type="molecule type" value="Genomic_DNA"/>
</dbReference>
<protein>
    <submittedName>
        <fullName evidence="2">Uncharacterized protein LOC117825779</fullName>
    </submittedName>
</protein>
<evidence type="ECO:0000313" key="2">
    <source>
        <dbReference type="EMBL" id="CAJ1065276.1"/>
    </source>
</evidence>
<evidence type="ECO:0000313" key="3">
    <source>
        <dbReference type="Proteomes" id="UP001178508"/>
    </source>
</evidence>
<feature type="region of interest" description="Disordered" evidence="1">
    <location>
        <begin position="175"/>
        <end position="198"/>
    </location>
</feature>
<name>A0AAV1FWC1_XYRNO</name>
<dbReference type="AlphaFoldDB" id="A0AAV1FWC1"/>
<reference evidence="2" key="1">
    <citation type="submission" date="2023-08" db="EMBL/GenBank/DDBJ databases">
        <authorList>
            <person name="Alioto T."/>
            <person name="Alioto T."/>
            <person name="Gomez Garrido J."/>
        </authorList>
    </citation>
    <scope>NUCLEOTIDE SEQUENCE</scope>
</reference>
<accession>A0AAV1FWC1</accession>
<organism evidence="2 3">
    <name type="scientific">Xyrichtys novacula</name>
    <name type="common">Pearly razorfish</name>
    <name type="synonym">Hemipteronotus novacula</name>
    <dbReference type="NCBI Taxonomy" id="13765"/>
    <lineage>
        <taxon>Eukaryota</taxon>
        <taxon>Metazoa</taxon>
        <taxon>Chordata</taxon>
        <taxon>Craniata</taxon>
        <taxon>Vertebrata</taxon>
        <taxon>Euteleostomi</taxon>
        <taxon>Actinopterygii</taxon>
        <taxon>Neopterygii</taxon>
        <taxon>Teleostei</taxon>
        <taxon>Neoteleostei</taxon>
        <taxon>Acanthomorphata</taxon>
        <taxon>Eupercaria</taxon>
        <taxon>Labriformes</taxon>
        <taxon>Labridae</taxon>
        <taxon>Xyrichtys</taxon>
    </lineage>
</organism>
<sequence length="313" mass="35948">MLLHAHQHAFTPFPHQPCASGIPAAPVGTQDCNDRVFSRYLLPHAAGPHTPSQRNDQTIVRFCHGFPQSHTEVLRVKSPPCGNLKSHPFDPSLPCHSDMSKTVELDQLQHPLWKEKLDEEKHRSQQINKTKDLPLKDKSLDQTVTAGRLANSTVRRRQLDCDSFLDVKRAKKEEVKDHFESSHRKPNPHVSDLHPSSNRCTVTQASSGFISHPGAELHPYQTMWDLNKSMALYCSQNIPKGYTPKTHKVITIPPVPHRPFYAYSTTPLYFPHQDTLFHREREFLHSQQQLCHFQRCRYQLTHPGFLQTPHFGH</sequence>
<gene>
    <name evidence="2" type="ORF">XNOV1_A006701</name>
</gene>
<dbReference type="Proteomes" id="UP001178508">
    <property type="component" value="Chromosome 10"/>
</dbReference>